<evidence type="ECO:0000256" key="8">
    <source>
        <dbReference type="ARBA" id="ARBA00049244"/>
    </source>
</evidence>
<keyword evidence="3" id="KW-0808">Transferase</keyword>
<dbReference type="PANTHER" id="PTHR34388">
    <property type="entry name" value="DNA POLYMERASE III SUBUNIT DELTA"/>
    <property type="match status" value="1"/>
</dbReference>
<dbReference type="Pfam" id="PF06144">
    <property type="entry name" value="DNA_pol3_delta"/>
    <property type="match status" value="1"/>
</dbReference>
<keyword evidence="5" id="KW-0235">DNA replication</keyword>
<dbReference type="GO" id="GO:0003887">
    <property type="term" value="F:DNA-directed DNA polymerase activity"/>
    <property type="evidence" value="ECO:0007669"/>
    <property type="project" value="UniProtKB-KW"/>
</dbReference>
<reference evidence="12" key="1">
    <citation type="submission" date="2016-06" db="EMBL/GenBank/DDBJ databases">
        <authorList>
            <person name="de Vries S.P.W."/>
            <person name="Hadjirin N.F."/>
            <person name="Lay E.M."/>
            <person name="Zadoks R.N."/>
            <person name="Peacock S.J."/>
            <person name="Parkhill J."/>
            <person name="Grant A.J."/>
            <person name="Mcdougall S."/>
            <person name="Holmes M.A."/>
        </authorList>
    </citation>
    <scope>NUCLEOTIDE SEQUENCE [LARGE SCALE GENOMIC DNA]</scope>
    <source>
        <strain evidence="12">NZ1587</strain>
    </source>
</reference>
<dbReference type="STRING" id="1856638.A9Q68_00770"/>
<dbReference type="AlphaFoldDB" id="A0A1L8MN62"/>
<dbReference type="GO" id="GO:0009360">
    <property type="term" value="C:DNA polymerase III complex"/>
    <property type="evidence" value="ECO:0007669"/>
    <property type="project" value="InterPro"/>
</dbReference>
<feature type="domain" description="DNA polymerase III delta N-terminal" evidence="9">
    <location>
        <begin position="20"/>
        <end position="142"/>
    </location>
</feature>
<dbReference type="Pfam" id="PF21694">
    <property type="entry name" value="DNA_pol3_delta_C"/>
    <property type="match status" value="1"/>
</dbReference>
<dbReference type="GO" id="GO:0003677">
    <property type="term" value="F:DNA binding"/>
    <property type="evidence" value="ECO:0007669"/>
    <property type="project" value="InterPro"/>
</dbReference>
<dbReference type="EC" id="2.7.7.7" evidence="1"/>
<organism evidence="11 12">
    <name type="scientific">Streptococcus bovimastitidis</name>
    <dbReference type="NCBI Taxonomy" id="1856638"/>
    <lineage>
        <taxon>Bacteria</taxon>
        <taxon>Bacillati</taxon>
        <taxon>Bacillota</taxon>
        <taxon>Bacilli</taxon>
        <taxon>Lactobacillales</taxon>
        <taxon>Streptococcaceae</taxon>
        <taxon>Streptococcus</taxon>
    </lineage>
</organism>
<keyword evidence="12" id="KW-1185">Reference proteome</keyword>
<dbReference type="Gene3D" id="1.20.272.10">
    <property type="match status" value="1"/>
</dbReference>
<evidence type="ECO:0000313" key="12">
    <source>
        <dbReference type="Proteomes" id="UP000182015"/>
    </source>
</evidence>
<dbReference type="NCBIfam" id="TIGR01128">
    <property type="entry name" value="holA"/>
    <property type="match status" value="1"/>
</dbReference>
<evidence type="ECO:0000256" key="2">
    <source>
        <dbReference type="ARBA" id="ARBA00017703"/>
    </source>
</evidence>
<evidence type="ECO:0000256" key="3">
    <source>
        <dbReference type="ARBA" id="ARBA00022679"/>
    </source>
</evidence>
<dbReference type="InterPro" id="IPR008921">
    <property type="entry name" value="DNA_pol3_clamp-load_cplx_C"/>
</dbReference>
<dbReference type="InterPro" id="IPR005790">
    <property type="entry name" value="DNA_polIII_delta"/>
</dbReference>
<dbReference type="InterPro" id="IPR027417">
    <property type="entry name" value="P-loop_NTPase"/>
</dbReference>
<evidence type="ECO:0000256" key="6">
    <source>
        <dbReference type="ARBA" id="ARBA00022932"/>
    </source>
</evidence>
<keyword evidence="4" id="KW-0548">Nucleotidyltransferase</keyword>
<evidence type="ECO:0000259" key="9">
    <source>
        <dbReference type="Pfam" id="PF06144"/>
    </source>
</evidence>
<dbReference type="PANTHER" id="PTHR34388:SF1">
    <property type="entry name" value="DNA POLYMERASE III SUBUNIT DELTA"/>
    <property type="match status" value="1"/>
</dbReference>
<evidence type="ECO:0000259" key="10">
    <source>
        <dbReference type="Pfam" id="PF21694"/>
    </source>
</evidence>
<comment type="similarity">
    <text evidence="7">Belongs to the DNA polymerase HolA subunit family.</text>
</comment>
<evidence type="ECO:0000313" key="11">
    <source>
        <dbReference type="EMBL" id="OJF72105.1"/>
    </source>
</evidence>
<dbReference type="SUPFAM" id="SSF52540">
    <property type="entry name" value="P-loop containing nucleoside triphosphate hydrolases"/>
    <property type="match status" value="1"/>
</dbReference>
<keyword evidence="6" id="KW-0239">DNA-directed DNA polymerase</keyword>
<dbReference type="EMBL" id="LZDD01000001">
    <property type="protein sequence ID" value="OJF72105.1"/>
    <property type="molecule type" value="Genomic_DNA"/>
</dbReference>
<dbReference type="RefSeq" id="WP_071792762.1">
    <property type="nucleotide sequence ID" value="NZ_LZDD01000001.1"/>
</dbReference>
<dbReference type="SUPFAM" id="SSF48019">
    <property type="entry name" value="post-AAA+ oligomerization domain-like"/>
    <property type="match status" value="1"/>
</dbReference>
<accession>A0A1L8MN62</accession>
<dbReference type="Gene3D" id="3.40.50.300">
    <property type="entry name" value="P-loop containing nucleotide triphosphate hydrolases"/>
    <property type="match status" value="1"/>
</dbReference>
<feature type="domain" description="DNA polymerase III delta subunit-like C-terminal" evidence="10">
    <location>
        <begin position="214"/>
        <end position="340"/>
    </location>
</feature>
<evidence type="ECO:0000256" key="5">
    <source>
        <dbReference type="ARBA" id="ARBA00022705"/>
    </source>
</evidence>
<comment type="catalytic activity">
    <reaction evidence="8">
        <text>DNA(n) + a 2'-deoxyribonucleoside 5'-triphosphate = DNA(n+1) + diphosphate</text>
        <dbReference type="Rhea" id="RHEA:22508"/>
        <dbReference type="Rhea" id="RHEA-COMP:17339"/>
        <dbReference type="Rhea" id="RHEA-COMP:17340"/>
        <dbReference type="ChEBI" id="CHEBI:33019"/>
        <dbReference type="ChEBI" id="CHEBI:61560"/>
        <dbReference type="ChEBI" id="CHEBI:173112"/>
        <dbReference type="EC" id="2.7.7.7"/>
    </reaction>
</comment>
<evidence type="ECO:0000256" key="4">
    <source>
        <dbReference type="ARBA" id="ARBA00022695"/>
    </source>
</evidence>
<gene>
    <name evidence="11" type="ORF">A9Q68_00770</name>
</gene>
<evidence type="ECO:0000256" key="7">
    <source>
        <dbReference type="ARBA" id="ARBA00034754"/>
    </source>
</evidence>
<dbReference type="InterPro" id="IPR010372">
    <property type="entry name" value="DNA_pol3_delta_N"/>
</dbReference>
<dbReference type="OrthoDB" id="9775929at2"/>
<dbReference type="InterPro" id="IPR048466">
    <property type="entry name" value="DNA_pol3_delta-like_C"/>
</dbReference>
<comment type="caution">
    <text evidence="11">The sequence shown here is derived from an EMBL/GenBank/DDBJ whole genome shotgun (WGS) entry which is preliminary data.</text>
</comment>
<sequence length="343" mass="39381">MIAIEKLRKLSKENLELITLVTGEDIGQYSQIKEKLLETIGYENDDLAYSYFDMSEGVYQDAEMDLLSLPFFADAKIVIFDQLLDITTQKKNYLKEQELKALEAYLENPLETTRLIIFAPGKLDGKRRIVKLLKRDGQIFEANPLKEQELKSYFQSYGNELGLSFDSGVFDCLLAKANGDFSQMVKNLRFLTSYKKDGHITLMDIEEAIPKTLQDNIFDLSRFLIQKESTQVTDLVHDLRLAGEDEVKLIAILLGQFRLFLQIAILQKQGKNEQAIVQTLSDLIGRKVNPFQVKYALRDSRQLSLSFLKKCVHTLIETDYQIKSGVNDKTYLFDLAMLKIMVD</sequence>
<proteinExistence type="inferred from homology"/>
<name>A0A1L8MN62_9STRE</name>
<dbReference type="GO" id="GO:0006261">
    <property type="term" value="P:DNA-templated DNA replication"/>
    <property type="evidence" value="ECO:0007669"/>
    <property type="project" value="TreeGrafter"/>
</dbReference>
<dbReference type="Proteomes" id="UP000182015">
    <property type="component" value="Unassembled WGS sequence"/>
</dbReference>
<protein>
    <recommendedName>
        <fullName evidence="2">DNA polymerase III subunit delta</fullName>
        <ecNumber evidence="1">2.7.7.7</ecNumber>
    </recommendedName>
</protein>
<evidence type="ECO:0000256" key="1">
    <source>
        <dbReference type="ARBA" id="ARBA00012417"/>
    </source>
</evidence>